<dbReference type="HOGENOM" id="CLU_2477111_0_0_11"/>
<gene>
    <name evidence="1" type="ORF">BLIG_00936</name>
</gene>
<proteinExistence type="predicted"/>
<dbReference type="Proteomes" id="UP000005084">
    <property type="component" value="Unassembled WGS sequence"/>
</dbReference>
<evidence type="ECO:0000313" key="1">
    <source>
        <dbReference type="EMBL" id="EEQ54985.1"/>
    </source>
</evidence>
<dbReference type="AlphaFoldDB" id="C5EAE1"/>
<reference evidence="1" key="1">
    <citation type="submission" date="2008-08" db="EMBL/GenBank/DDBJ databases">
        <title>Annotation of Bifidobacterium longum subsp. infantis CCUG 52486.</title>
        <authorList>
            <consortium name="The Broad Institute Genome Sequencing Platform"/>
            <person name="Gougoulias C."/>
            <person name="Tuohy K.M."/>
            <person name="Gibson G.R."/>
            <person name="Ward D."/>
            <person name="Mehta T."/>
            <person name="Young S."/>
            <person name="Jaffe D."/>
            <person name="Gnerre S."/>
            <person name="Berlin A."/>
            <person name="Heiman D."/>
            <person name="Hepburn T."/>
            <person name="Shea T."/>
            <person name="Sykes S."/>
            <person name="Alvarado L."/>
            <person name="Kodira C."/>
            <person name="Borodovsky M."/>
            <person name="Lander E."/>
            <person name="Galagan J."/>
            <person name="Nusbaum C."/>
            <person name="Birren B."/>
        </authorList>
    </citation>
    <scope>NUCLEOTIDE SEQUENCE [LARGE SCALE GENOMIC DNA]</scope>
    <source>
        <strain evidence="1">CCUG 52486</strain>
    </source>
</reference>
<organism evidence="1">
    <name type="scientific">Bifidobacterium longum subsp. infantis CCUG 52486</name>
    <dbReference type="NCBI Taxonomy" id="537937"/>
    <lineage>
        <taxon>Bacteria</taxon>
        <taxon>Bacillati</taxon>
        <taxon>Actinomycetota</taxon>
        <taxon>Actinomycetes</taxon>
        <taxon>Bifidobacteriales</taxon>
        <taxon>Bifidobacteriaceae</taxon>
        <taxon>Bifidobacterium</taxon>
    </lineage>
</organism>
<sequence>MPSISKNTARISALAVSVVIASIVKAPLDVLSGVFGTPIAGYQTHESRTLHARHKRHLYGNRPFSVTFAVQARYGVTRHQFWREEIQ</sequence>
<accession>C5EAE1</accession>
<name>C5EAE1_BIFLI</name>
<protein>
    <submittedName>
        <fullName evidence="1">Uncharacterized protein</fullName>
    </submittedName>
</protein>
<dbReference type="EMBL" id="DS990239">
    <property type="protein sequence ID" value="EEQ54985.1"/>
    <property type="molecule type" value="Genomic_DNA"/>
</dbReference>